<dbReference type="OrthoDB" id="7933786at2"/>
<dbReference type="EMBL" id="LMTR01000045">
    <property type="protein sequence ID" value="KWT69362.1"/>
    <property type="molecule type" value="Genomic_DNA"/>
</dbReference>
<accession>A0A109BJY5</accession>
<sequence length="144" mass="14780">MNNLNIFNRAARSTVVLSLAALPVLGFVGASSAEPSAAAASLSGSWSGGGWVSFSNGSKEKARCHASYSGGGASYTVTATCATASGKASQTAKVYRVSGSSYKGSFYNRDYNVRGSIRVHVNGKSQSVSLSGDGTSAQLNLKRR</sequence>
<dbReference type="PATRIC" id="fig|121290.4.peg.2680"/>
<protein>
    <submittedName>
        <fullName evidence="2">Uncharacterized protein</fullName>
    </submittedName>
</protein>
<dbReference type="RefSeq" id="WP_068461034.1">
    <property type="nucleotide sequence ID" value="NZ_JAEFBX010000004.1"/>
</dbReference>
<organism evidence="2 3">
    <name type="scientific">Hyphomicrobium sulfonivorans</name>
    <dbReference type="NCBI Taxonomy" id="121290"/>
    <lineage>
        <taxon>Bacteria</taxon>
        <taxon>Pseudomonadati</taxon>
        <taxon>Pseudomonadota</taxon>
        <taxon>Alphaproteobacteria</taxon>
        <taxon>Hyphomicrobiales</taxon>
        <taxon>Hyphomicrobiaceae</taxon>
        <taxon>Hyphomicrobium</taxon>
    </lineage>
</organism>
<proteinExistence type="predicted"/>
<feature type="signal peptide" evidence="1">
    <location>
        <begin position="1"/>
        <end position="33"/>
    </location>
</feature>
<name>A0A109BJY5_HYPSL</name>
<comment type="caution">
    <text evidence="2">The sequence shown here is derived from an EMBL/GenBank/DDBJ whole genome shotgun (WGS) entry which is preliminary data.</text>
</comment>
<reference evidence="2 3" key="1">
    <citation type="submission" date="2015-10" db="EMBL/GenBank/DDBJ databases">
        <title>Transcriptomic analysis of a linuron degrading triple-species bacterial consortium.</title>
        <authorList>
            <person name="Albers P."/>
        </authorList>
    </citation>
    <scope>NUCLEOTIDE SEQUENCE [LARGE SCALE GENOMIC DNA]</scope>
    <source>
        <strain evidence="2 3">WDL6</strain>
    </source>
</reference>
<evidence type="ECO:0000313" key="2">
    <source>
        <dbReference type="EMBL" id="KWT69362.1"/>
    </source>
</evidence>
<evidence type="ECO:0000256" key="1">
    <source>
        <dbReference type="SAM" id="SignalP"/>
    </source>
</evidence>
<keyword evidence="3" id="KW-1185">Reference proteome</keyword>
<keyword evidence="1" id="KW-0732">Signal</keyword>
<dbReference type="Proteomes" id="UP000059074">
    <property type="component" value="Unassembled WGS sequence"/>
</dbReference>
<gene>
    <name evidence="2" type="ORF">APY04_1445</name>
</gene>
<evidence type="ECO:0000313" key="3">
    <source>
        <dbReference type="Proteomes" id="UP000059074"/>
    </source>
</evidence>
<dbReference type="AlphaFoldDB" id="A0A109BJY5"/>
<feature type="chain" id="PRO_5007132642" evidence="1">
    <location>
        <begin position="34"/>
        <end position="144"/>
    </location>
</feature>